<dbReference type="KEGG" id="marp:QYS47_29500"/>
<name>A0AA51ZWQ4_9BACT</name>
<dbReference type="EMBL" id="CP129968">
    <property type="protein sequence ID" value="WNB18195.1"/>
    <property type="molecule type" value="Genomic_DNA"/>
</dbReference>
<dbReference type="AlphaFoldDB" id="A0AA51ZWQ4"/>
<protein>
    <recommendedName>
        <fullName evidence="2">VWFA domain-containing protein</fullName>
    </recommendedName>
</protein>
<sequence length="691" mass="79797">MLDISYSPYWLILCLSLGLGYAFLLYNKHKGPWKPIWNKVLFVLRTIAITLIAYLLLEPFLNIRRTESEDSNIVFLIDDSESVNEGDDNFNKTFSSILQLKEKLEDEKGVHIPILNLKGDIITSSDSLEGFQKSSPLNQSLKNISDLIDEALISRVVLFSDGIYNQGISPDYYAFPFELSTVGLGDTVQKKDVVLKEIRYNKVAYQGNEFPIEVDILQSGFENQVGRVKLLKEGKTIDQEVINFIGDDNLSTVQFLVSADDFGFQSYTVRVEALEGEFIQENNSKNAYVNIIEGKKKILFLAPYPHPDIKALTASLDQNTNYEYELNIASVNKKQLKNIAEYDLAILFHLPNRNNVFISEIRKIANANIPIWFVNGPNMAFNIHNEVNKSTELRPSAEVDEAFAYINPKFDLFQLENEKQEIQSKLPPVYLPYVKHQFHPLAQSFMMKRVGNVKTQQPIFVFYKDDQTRQATLLAQNFRVWRMVEYLNTESYDFFDSWVSKTIQYLTANNKRDLFKVFPIKDAFLDNEMIKFNVELYNEVFDRIFDVPIRLILKNEKDSILNYEFTPDRLKPNFDLGTLAEGVYDYTAIGNLQGVNYTSSGQFVVDQFDIEKQNLKANFNLLRRVAQKNNGKFYKVDELSSLESDLMANDYPKVLNGESEVIPITQNIIPYIIILILLFSEWFIRRFFGSY</sequence>
<keyword evidence="1" id="KW-1133">Transmembrane helix</keyword>
<proteinExistence type="predicted"/>
<keyword evidence="1" id="KW-0812">Transmembrane</keyword>
<evidence type="ECO:0000256" key="1">
    <source>
        <dbReference type="SAM" id="Phobius"/>
    </source>
</evidence>
<organism evidence="3">
    <name type="scientific">Marivirga arenosa</name>
    <dbReference type="NCBI Taxonomy" id="3059076"/>
    <lineage>
        <taxon>Bacteria</taxon>
        <taxon>Pseudomonadati</taxon>
        <taxon>Bacteroidota</taxon>
        <taxon>Cytophagia</taxon>
        <taxon>Cytophagales</taxon>
        <taxon>Marivirgaceae</taxon>
        <taxon>Marivirga</taxon>
    </lineage>
</organism>
<feature type="transmembrane region" description="Helical" evidence="1">
    <location>
        <begin position="36"/>
        <end position="57"/>
    </location>
</feature>
<feature type="transmembrane region" description="Helical" evidence="1">
    <location>
        <begin position="668"/>
        <end position="688"/>
    </location>
</feature>
<dbReference type="PANTHER" id="PTHR37947:SF1">
    <property type="entry name" value="BLL2462 PROTEIN"/>
    <property type="match status" value="1"/>
</dbReference>
<dbReference type="RefSeq" id="WP_322347722.1">
    <property type="nucleotide sequence ID" value="NZ_CP129968.2"/>
</dbReference>
<gene>
    <name evidence="3" type="ORF">QYS47_29500</name>
</gene>
<dbReference type="SUPFAM" id="SSF53300">
    <property type="entry name" value="vWA-like"/>
    <property type="match status" value="1"/>
</dbReference>
<feature type="domain" description="VWFA" evidence="2">
    <location>
        <begin position="72"/>
        <end position="144"/>
    </location>
</feature>
<dbReference type="PROSITE" id="PS50234">
    <property type="entry name" value="VWFA"/>
    <property type="match status" value="1"/>
</dbReference>
<reference evidence="3" key="1">
    <citation type="submission" date="2023-08" db="EMBL/GenBank/DDBJ databases">
        <title>Comparative genomics and taxonomic characterization of three novel marine species of genus Marivirga.</title>
        <authorList>
            <person name="Muhammad N."/>
            <person name="Kim S.-G."/>
        </authorList>
    </citation>
    <scope>NUCLEOTIDE SEQUENCE</scope>
    <source>
        <strain evidence="3">BKB1-2</strain>
    </source>
</reference>
<dbReference type="PANTHER" id="PTHR37947">
    <property type="entry name" value="BLL2462 PROTEIN"/>
    <property type="match status" value="1"/>
</dbReference>
<dbReference type="Proteomes" id="UP001232019">
    <property type="component" value="Chromosome"/>
</dbReference>
<evidence type="ECO:0000259" key="2">
    <source>
        <dbReference type="PROSITE" id="PS50234"/>
    </source>
</evidence>
<accession>A0AA51ZWQ4</accession>
<feature type="transmembrane region" description="Helical" evidence="1">
    <location>
        <begin position="6"/>
        <end position="24"/>
    </location>
</feature>
<keyword evidence="1" id="KW-0472">Membrane</keyword>
<evidence type="ECO:0000313" key="3">
    <source>
        <dbReference type="EMBL" id="WNB18195.1"/>
    </source>
</evidence>
<dbReference type="InterPro" id="IPR002035">
    <property type="entry name" value="VWF_A"/>
</dbReference>
<dbReference type="InterPro" id="IPR036465">
    <property type="entry name" value="vWFA_dom_sf"/>
</dbReference>